<proteinExistence type="predicted"/>
<keyword evidence="2" id="KW-0456">Lyase</keyword>
<gene>
    <name evidence="2" type="primary">menH_2</name>
    <name evidence="2" type="ORF">NTH_00616</name>
</gene>
<dbReference type="GO" id="GO:0070205">
    <property type="term" value="F:2-succinyl-6-hydroxy-2,4-cyclohexadiene-1-carboxylate synthase activity"/>
    <property type="evidence" value="ECO:0007669"/>
    <property type="project" value="UniProtKB-EC"/>
</dbReference>
<dbReference type="EMBL" id="CP030941">
    <property type="protein sequence ID" value="UUP16173.1"/>
    <property type="molecule type" value="Genomic_DNA"/>
</dbReference>
<dbReference type="EC" id="4.2.99.20" evidence="2"/>
<evidence type="ECO:0000313" key="2">
    <source>
        <dbReference type="EMBL" id="UUP16173.1"/>
    </source>
</evidence>
<dbReference type="Proteomes" id="UP001342418">
    <property type="component" value="Chromosome"/>
</dbReference>
<dbReference type="InterPro" id="IPR051044">
    <property type="entry name" value="MAG_DAG_Lipase"/>
</dbReference>
<dbReference type="Gene3D" id="3.40.50.1820">
    <property type="entry name" value="alpha/beta hydrolase"/>
    <property type="match status" value="1"/>
</dbReference>
<accession>A0ABY5MG58</accession>
<keyword evidence="3" id="KW-1185">Reference proteome</keyword>
<name>A0ABY5MG58_9HYPH</name>
<dbReference type="Pfam" id="PF12146">
    <property type="entry name" value="Hydrolase_4"/>
    <property type="match status" value="1"/>
</dbReference>
<feature type="domain" description="Serine aminopeptidase S33" evidence="1">
    <location>
        <begin position="27"/>
        <end position="291"/>
    </location>
</feature>
<organism evidence="2 3">
    <name type="scientific">Nitratireductor thuwali</name>
    <dbReference type="NCBI Taxonomy" id="2267699"/>
    <lineage>
        <taxon>Bacteria</taxon>
        <taxon>Pseudomonadati</taxon>
        <taxon>Pseudomonadota</taxon>
        <taxon>Alphaproteobacteria</taxon>
        <taxon>Hyphomicrobiales</taxon>
        <taxon>Phyllobacteriaceae</taxon>
        <taxon>Nitratireductor</taxon>
    </lineage>
</organism>
<dbReference type="InterPro" id="IPR029058">
    <property type="entry name" value="AB_hydrolase_fold"/>
</dbReference>
<evidence type="ECO:0000259" key="1">
    <source>
        <dbReference type="Pfam" id="PF12146"/>
    </source>
</evidence>
<protein>
    <submittedName>
        <fullName evidence="2">2-succinyl-6-hydroxy-2, 4-cyclohexadiene-1-carboxylate synthase</fullName>
        <ecNumber evidence="2">4.2.99.20</ecNumber>
    </submittedName>
</protein>
<reference evidence="2 3" key="1">
    <citation type="submission" date="2018-07" db="EMBL/GenBank/DDBJ databases">
        <title>Genome sequence of Nitratireductor thuwali#1536.</title>
        <authorList>
            <person name="Michoud G."/>
            <person name="Merlino G."/>
            <person name="Sefrji F.O."/>
            <person name="Daffonchio D."/>
        </authorList>
    </citation>
    <scope>NUCLEOTIDE SEQUENCE [LARGE SCALE GENOMIC DNA]</scope>
    <source>
        <strain evidence="3">Nit1536</strain>
    </source>
</reference>
<evidence type="ECO:0000313" key="3">
    <source>
        <dbReference type="Proteomes" id="UP001342418"/>
    </source>
</evidence>
<dbReference type="PANTHER" id="PTHR11614">
    <property type="entry name" value="PHOSPHOLIPASE-RELATED"/>
    <property type="match status" value="1"/>
</dbReference>
<dbReference type="InterPro" id="IPR022742">
    <property type="entry name" value="Hydrolase_4"/>
</dbReference>
<dbReference type="SUPFAM" id="SSF53474">
    <property type="entry name" value="alpha/beta-Hydrolases"/>
    <property type="match status" value="1"/>
</dbReference>
<sequence length="309" mass="33621">MPFGAPKTLSTSDGARIALYVQPAQGRPRAVVQINHGLAEHARRYARFADFLAGKGFYVYAHDHRGHGATRAPGAPRGSFGPSPAAETIVADVLAVHGAITADHPGLPVILFGHSMGAQIALNFLSAHPERCAGAAIWNAPLATALEARAGKLVLAWERFRLGSDVPSRIMPHFTFSAWARAIPNAATPFDWLSRDPEEVRKCVEDPDCGWLPTVGMWRDVFDFNLKIAAADAFAQVPRTMPIQLVGGGADPSTKGGAIMRRLEKRLRREGFSNLETRIYEQARHETLNEINREEAMADFAGWAKKIAG</sequence>